<dbReference type="Gene3D" id="3.40.50.1820">
    <property type="entry name" value="alpha/beta hydrolase"/>
    <property type="match status" value="1"/>
</dbReference>
<keyword evidence="3" id="KW-1185">Reference proteome</keyword>
<dbReference type="Pfam" id="PF12697">
    <property type="entry name" value="Abhydrolase_6"/>
    <property type="match status" value="1"/>
</dbReference>
<sequence>MAMADNLFQPEPFFIEFEQVYLHGDMLRPPDKVDYPPAVLFLHGADRSEDRTVFNVLRQLLLSQYGLSSCAFDFIGHGSTGGKWGCSTLQECTAQALDMVDACFDCQPFSIVGVGMGAYTALKVVPEDSVSNLVLITPALYSPEVYETTLCEVFNQDAPDAPKHWKQTDVWEVMQGFQGKVSIVTASQDQMIPPEIATRLYSQAGVARERRIVEVPGSSHALIAFANRHPAILSSLAGVIADTCSLSEAQEPRLFGGGFLVQEGQGS</sequence>
<evidence type="ECO:0000259" key="1">
    <source>
        <dbReference type="Pfam" id="PF12697"/>
    </source>
</evidence>
<reference evidence="3" key="1">
    <citation type="journal article" date="2011" name="Stand. Genomic Sci.">
        <title>Genome sequence of the filamentous, gliding Thiothrix nivea neotype strain (JP2(T)).</title>
        <authorList>
            <person name="Lapidus A."/>
            <person name="Nolan M."/>
            <person name="Lucas S."/>
            <person name="Glavina Del Rio T."/>
            <person name="Tice H."/>
            <person name="Cheng J.F."/>
            <person name="Tapia R."/>
            <person name="Han C."/>
            <person name="Goodwin L."/>
            <person name="Pitluck S."/>
            <person name="Liolios K."/>
            <person name="Pagani I."/>
            <person name="Ivanova N."/>
            <person name="Huntemann M."/>
            <person name="Mavromatis K."/>
            <person name="Mikhailova N."/>
            <person name="Pati A."/>
            <person name="Chen A."/>
            <person name="Palaniappan K."/>
            <person name="Land M."/>
            <person name="Brambilla E.M."/>
            <person name="Rohde M."/>
            <person name="Abt B."/>
            <person name="Verbarg S."/>
            <person name="Goker M."/>
            <person name="Bristow J."/>
            <person name="Eisen J.A."/>
            <person name="Markowitz V."/>
            <person name="Hugenholtz P."/>
            <person name="Kyrpides N.C."/>
            <person name="Klenk H.P."/>
            <person name="Woyke T."/>
        </authorList>
    </citation>
    <scope>NUCLEOTIDE SEQUENCE [LARGE SCALE GENOMIC DNA]</scope>
    <source>
        <strain evidence="3">ATCC 35100 / DSM 5205 / JP2</strain>
    </source>
</reference>
<dbReference type="RefSeq" id="WP_002710648.1">
    <property type="nucleotide sequence ID" value="NZ_JH651384.1"/>
</dbReference>
<gene>
    <name evidence="2" type="ORF">Thini_4298</name>
</gene>
<dbReference type="EMBL" id="JH651384">
    <property type="protein sequence ID" value="EIJ36780.1"/>
    <property type="molecule type" value="Genomic_DNA"/>
</dbReference>
<dbReference type="Proteomes" id="UP000005317">
    <property type="component" value="Unassembled WGS sequence"/>
</dbReference>
<dbReference type="SUPFAM" id="SSF53474">
    <property type="entry name" value="alpha/beta-Hydrolases"/>
    <property type="match status" value="1"/>
</dbReference>
<dbReference type="OrthoDB" id="6630285at2"/>
<dbReference type="AlphaFoldDB" id="A0A656HN51"/>
<evidence type="ECO:0000313" key="2">
    <source>
        <dbReference type="EMBL" id="EIJ36780.1"/>
    </source>
</evidence>
<accession>A0A656HN51</accession>
<evidence type="ECO:0000313" key="3">
    <source>
        <dbReference type="Proteomes" id="UP000005317"/>
    </source>
</evidence>
<feature type="domain" description="AB hydrolase-1" evidence="1">
    <location>
        <begin position="39"/>
        <end position="139"/>
    </location>
</feature>
<name>A0A656HN51_THINJ</name>
<protein>
    <recommendedName>
        <fullName evidence="1">AB hydrolase-1 domain-containing protein</fullName>
    </recommendedName>
</protein>
<organism evidence="2 3">
    <name type="scientific">Thiothrix nivea (strain ATCC 35100 / DSM 5205 / JP2)</name>
    <dbReference type="NCBI Taxonomy" id="870187"/>
    <lineage>
        <taxon>Bacteria</taxon>
        <taxon>Pseudomonadati</taxon>
        <taxon>Pseudomonadota</taxon>
        <taxon>Gammaproteobacteria</taxon>
        <taxon>Thiotrichales</taxon>
        <taxon>Thiotrichaceae</taxon>
        <taxon>Thiothrix</taxon>
    </lineage>
</organism>
<dbReference type="InterPro" id="IPR029058">
    <property type="entry name" value="AB_hydrolase_fold"/>
</dbReference>
<dbReference type="InterPro" id="IPR000073">
    <property type="entry name" value="AB_hydrolase_1"/>
</dbReference>
<proteinExistence type="predicted"/>